<feature type="domain" description="EAL" evidence="2">
    <location>
        <begin position="206"/>
        <end position="459"/>
    </location>
</feature>
<accession>A0A449BLM4</accession>
<reference evidence="4 5" key="1">
    <citation type="submission" date="2019-01" db="EMBL/GenBank/DDBJ databases">
        <authorList>
            <consortium name="Pathogen Informatics"/>
        </authorList>
    </citation>
    <scope>NUCLEOTIDE SEQUENCE [LARGE SCALE GENOMIC DNA]</scope>
    <source>
        <strain evidence="4 5">NCTC10172</strain>
    </source>
</reference>
<evidence type="ECO:0000256" key="1">
    <source>
        <dbReference type="SAM" id="Phobius"/>
    </source>
</evidence>
<dbReference type="Pfam" id="PF00990">
    <property type="entry name" value="GGDEF"/>
    <property type="match status" value="1"/>
</dbReference>
<gene>
    <name evidence="4" type="primary">gmr_2</name>
    <name evidence="4" type="ORF">NCTC10172_01398</name>
</gene>
<dbReference type="AlphaFoldDB" id="A0A449BLM4"/>
<evidence type="ECO:0000313" key="5">
    <source>
        <dbReference type="Proteomes" id="UP000290909"/>
    </source>
</evidence>
<keyword evidence="1" id="KW-0812">Transmembrane</keyword>
<feature type="domain" description="GGDEF" evidence="3">
    <location>
        <begin position="64"/>
        <end position="198"/>
    </location>
</feature>
<dbReference type="PANTHER" id="PTHR33121">
    <property type="entry name" value="CYCLIC DI-GMP PHOSPHODIESTERASE PDEF"/>
    <property type="match status" value="1"/>
</dbReference>
<evidence type="ECO:0000259" key="3">
    <source>
        <dbReference type="PROSITE" id="PS50887"/>
    </source>
</evidence>
<protein>
    <submittedName>
        <fullName evidence="4">Cyclic di-GMP phosphodiesterase Gmr</fullName>
        <ecNumber evidence="4">3.1.4.52</ecNumber>
    </submittedName>
</protein>
<sequence length="466" mass="53384">MLETLMMIALLAVMVTITYFIARKVIFEIKSAKDEKSLLIDGILTRSDINSVITSYITRIAKGTTFSLIYIDLDKFGDLSEAFGEKESKNILENIAKRIKKLLPTSAKIARYTGDEFLIFLNNQYSQKQVTEYGYKILYELRNKTKVAGGTEIDLTASVAVCYYPMHGNSLKNLMDSLKIAIYQAKKNGGNSLKIYSEELKDQEESIEYYYQIKHAIERHEFQLYYQPMIDYTNKKIYGYEALLRWNHPTLGVLGPDKFINIMEQTGDIHWVGRWGIESIIKTSYELRGIHSMYDDVKISINLSPKQLLSETIASDFAKAVKKLKGNPKNIILEVGEFALFEKQEQIFENLVKLSEVGFSIAVDGFSIDLATINRLSRINMDMIKMRQKTITENETNGKYLELLLNYVKTNGKLVVAEGVEALDEVKKIAKLGVELFQGYYFGTPMPFIELQDYTDKFMEKFGNLN</sequence>
<dbReference type="PANTHER" id="PTHR33121:SF70">
    <property type="entry name" value="SIGNALING PROTEIN YKOW"/>
    <property type="match status" value="1"/>
</dbReference>
<dbReference type="EMBL" id="LR215050">
    <property type="protein sequence ID" value="VEU83323.1"/>
    <property type="molecule type" value="Genomic_DNA"/>
</dbReference>
<dbReference type="InterPro" id="IPR001633">
    <property type="entry name" value="EAL_dom"/>
</dbReference>
<evidence type="ECO:0000259" key="2">
    <source>
        <dbReference type="PROSITE" id="PS50883"/>
    </source>
</evidence>
<dbReference type="STRING" id="1408416.GCA_000702765_00562"/>
<dbReference type="InterPro" id="IPR000160">
    <property type="entry name" value="GGDEF_dom"/>
</dbReference>
<dbReference type="InterPro" id="IPR050706">
    <property type="entry name" value="Cyclic-di-GMP_PDE-like"/>
</dbReference>
<dbReference type="GO" id="GO:0071111">
    <property type="term" value="F:cyclic-guanylate-specific phosphodiesterase activity"/>
    <property type="evidence" value="ECO:0007669"/>
    <property type="project" value="UniProtKB-EC"/>
</dbReference>
<keyword evidence="1" id="KW-0472">Membrane</keyword>
<keyword evidence="5" id="KW-1185">Reference proteome</keyword>
<dbReference type="PROSITE" id="PS50883">
    <property type="entry name" value="EAL"/>
    <property type="match status" value="1"/>
</dbReference>
<dbReference type="Gene3D" id="3.30.70.270">
    <property type="match status" value="1"/>
</dbReference>
<proteinExistence type="predicted"/>
<dbReference type="CDD" id="cd01948">
    <property type="entry name" value="EAL"/>
    <property type="match status" value="1"/>
</dbReference>
<dbReference type="EC" id="3.1.4.52" evidence="4"/>
<dbReference type="RefSeq" id="WP_035368799.1">
    <property type="nucleotide sequence ID" value="NZ_LR215050.1"/>
</dbReference>
<keyword evidence="1" id="KW-1133">Transmembrane helix</keyword>
<dbReference type="InterPro" id="IPR043128">
    <property type="entry name" value="Rev_trsase/Diguanyl_cyclase"/>
</dbReference>
<dbReference type="CDD" id="cd01949">
    <property type="entry name" value="GGDEF"/>
    <property type="match status" value="1"/>
</dbReference>
<dbReference type="SUPFAM" id="SSF141868">
    <property type="entry name" value="EAL domain-like"/>
    <property type="match status" value="1"/>
</dbReference>
<dbReference type="Pfam" id="PF00563">
    <property type="entry name" value="EAL"/>
    <property type="match status" value="1"/>
</dbReference>
<dbReference type="Proteomes" id="UP000290909">
    <property type="component" value="Chromosome"/>
</dbReference>
<dbReference type="InterPro" id="IPR035919">
    <property type="entry name" value="EAL_sf"/>
</dbReference>
<name>A0A449BLM4_9MOLU</name>
<evidence type="ECO:0000313" key="4">
    <source>
        <dbReference type="EMBL" id="VEU83323.1"/>
    </source>
</evidence>
<dbReference type="KEGG" id="ahk:NCTC10172_01398"/>
<feature type="transmembrane region" description="Helical" evidence="1">
    <location>
        <begin position="6"/>
        <end position="26"/>
    </location>
</feature>
<organism evidence="4 5">
    <name type="scientific">Acholeplasma hippikon</name>
    <dbReference type="NCBI Taxonomy" id="264636"/>
    <lineage>
        <taxon>Bacteria</taxon>
        <taxon>Bacillati</taxon>
        <taxon>Mycoplasmatota</taxon>
        <taxon>Mollicutes</taxon>
        <taxon>Acholeplasmatales</taxon>
        <taxon>Acholeplasmataceae</taxon>
        <taxon>Acholeplasma</taxon>
    </lineage>
</organism>
<dbReference type="SUPFAM" id="SSF55073">
    <property type="entry name" value="Nucleotide cyclase"/>
    <property type="match status" value="1"/>
</dbReference>
<dbReference type="NCBIfam" id="TIGR00254">
    <property type="entry name" value="GGDEF"/>
    <property type="match status" value="1"/>
</dbReference>
<dbReference type="PROSITE" id="PS50887">
    <property type="entry name" value="GGDEF"/>
    <property type="match status" value="1"/>
</dbReference>
<dbReference type="SMART" id="SM00267">
    <property type="entry name" value="GGDEF"/>
    <property type="match status" value="1"/>
</dbReference>
<dbReference type="Gene3D" id="3.20.20.450">
    <property type="entry name" value="EAL domain"/>
    <property type="match status" value="1"/>
</dbReference>
<dbReference type="InterPro" id="IPR029787">
    <property type="entry name" value="Nucleotide_cyclase"/>
</dbReference>
<dbReference type="SMART" id="SM00052">
    <property type="entry name" value="EAL"/>
    <property type="match status" value="1"/>
</dbReference>
<keyword evidence="4" id="KW-0378">Hydrolase</keyword>